<evidence type="ECO:0000313" key="2">
    <source>
        <dbReference type="Proteomes" id="UP000002433"/>
    </source>
</evidence>
<dbReference type="AlphaFoldDB" id="Q1JM25"/>
<protein>
    <submittedName>
        <fullName evidence="1">Uncharacterized protein</fullName>
    </submittedName>
</protein>
<organism evidence="1 2">
    <name type="scientific">Streptococcus pyogenes serotype M12 (strain MGAS9429)</name>
    <dbReference type="NCBI Taxonomy" id="370551"/>
    <lineage>
        <taxon>Bacteria</taxon>
        <taxon>Bacillati</taxon>
        <taxon>Bacillota</taxon>
        <taxon>Bacilli</taxon>
        <taxon>Lactobacillales</taxon>
        <taxon>Streptococcaceae</taxon>
        <taxon>Streptococcus</taxon>
    </lineage>
</organism>
<dbReference type="KEGG" id="spk:MGAS9429_Spy0856"/>
<evidence type="ECO:0000313" key="1">
    <source>
        <dbReference type="EMBL" id="ABF32044.1"/>
    </source>
</evidence>
<reference evidence="1 2" key="1">
    <citation type="journal article" date="2006" name="Proc. Natl. Acad. Sci. U.S.A.">
        <title>Molecular genetic anatomy of inter- and intraserotype variation in the human bacterial pathogen group A Streptococcus.</title>
        <authorList>
            <person name="Beres S.B."/>
            <person name="Richter E.W."/>
            <person name="Nagiec M.J."/>
            <person name="Sumby P."/>
            <person name="Porcella S.F."/>
            <person name="DeLeo F.R."/>
            <person name="Musser J.M."/>
        </authorList>
    </citation>
    <scope>NUCLEOTIDE SEQUENCE [LARGE SCALE GENOMIC DNA]</scope>
    <source>
        <strain evidence="1 2">MGAS9429</strain>
    </source>
</reference>
<proteinExistence type="predicted"/>
<name>Q1JM25_STRPC</name>
<dbReference type="EMBL" id="CP000259">
    <property type="protein sequence ID" value="ABF32044.1"/>
    <property type="molecule type" value="Genomic_DNA"/>
</dbReference>
<sequence length="41" mass="4722">MTKNMDERACNFFDLGYNVKKTRKEVNDGKNTTLSKLARLA</sequence>
<dbReference type="HOGENOM" id="CLU_3349271_0_0_9"/>
<dbReference type="Proteomes" id="UP000002433">
    <property type="component" value="Chromosome"/>
</dbReference>
<gene>
    <name evidence="1" type="ordered locus">MGAS9429_Spy0856</name>
</gene>
<accession>Q1JM25</accession>